<dbReference type="GO" id="GO:0051453">
    <property type="term" value="P:regulation of intracellular pH"/>
    <property type="evidence" value="ECO:0007669"/>
    <property type="project" value="TreeGrafter"/>
</dbReference>
<evidence type="ECO:0000256" key="7">
    <source>
        <dbReference type="ARBA" id="ARBA00023065"/>
    </source>
</evidence>
<dbReference type="InterPro" id="IPR018422">
    <property type="entry name" value="Cation/H_exchanger_CPA1"/>
</dbReference>
<evidence type="ECO:0000313" key="13">
    <source>
        <dbReference type="Proteomes" id="UP000286947"/>
    </source>
</evidence>
<accession>A0A433SB19</accession>
<comment type="similarity">
    <text evidence="10">Belongs to the monovalent cation:proton antiporter 1 (CPA1) transporter (TC 2.A.36) family.</text>
</comment>
<feature type="transmembrane region" description="Helical" evidence="10">
    <location>
        <begin position="315"/>
        <end position="338"/>
    </location>
</feature>
<keyword evidence="10" id="KW-0050">Antiport</keyword>
<dbReference type="GO" id="GO:0015386">
    <property type="term" value="F:potassium:proton antiporter activity"/>
    <property type="evidence" value="ECO:0007669"/>
    <property type="project" value="TreeGrafter"/>
</dbReference>
<evidence type="ECO:0000256" key="9">
    <source>
        <dbReference type="ARBA" id="ARBA00023201"/>
    </source>
</evidence>
<dbReference type="Gene3D" id="6.10.140.1330">
    <property type="match status" value="1"/>
</dbReference>
<organism evidence="12 13">
    <name type="scientific">Saezia sanguinis</name>
    <dbReference type="NCBI Taxonomy" id="1965230"/>
    <lineage>
        <taxon>Bacteria</taxon>
        <taxon>Pseudomonadati</taxon>
        <taxon>Pseudomonadota</taxon>
        <taxon>Betaproteobacteria</taxon>
        <taxon>Burkholderiales</taxon>
        <taxon>Saeziaceae</taxon>
        <taxon>Saezia</taxon>
    </lineage>
</organism>
<keyword evidence="13" id="KW-1185">Reference proteome</keyword>
<dbReference type="NCBIfam" id="TIGR00831">
    <property type="entry name" value="a_cpa1"/>
    <property type="match status" value="1"/>
</dbReference>
<evidence type="ECO:0000256" key="2">
    <source>
        <dbReference type="ARBA" id="ARBA00022448"/>
    </source>
</evidence>
<dbReference type="GO" id="GO:0098719">
    <property type="term" value="P:sodium ion import across plasma membrane"/>
    <property type="evidence" value="ECO:0007669"/>
    <property type="project" value="TreeGrafter"/>
</dbReference>
<feature type="transmembrane region" description="Helical" evidence="10">
    <location>
        <begin position="85"/>
        <end position="108"/>
    </location>
</feature>
<dbReference type="InterPro" id="IPR004709">
    <property type="entry name" value="NaH_exchanger"/>
</dbReference>
<keyword evidence="9 10" id="KW-0739">Sodium transport</keyword>
<evidence type="ECO:0000256" key="3">
    <source>
        <dbReference type="ARBA" id="ARBA00022475"/>
    </source>
</evidence>
<dbReference type="InterPro" id="IPR006153">
    <property type="entry name" value="Cation/H_exchanger_TM"/>
</dbReference>
<comment type="caution">
    <text evidence="12">The sequence shown here is derived from an EMBL/GenBank/DDBJ whole genome shotgun (WGS) entry which is preliminary data.</text>
</comment>
<evidence type="ECO:0000256" key="8">
    <source>
        <dbReference type="ARBA" id="ARBA00023136"/>
    </source>
</evidence>
<evidence type="ECO:0000313" key="12">
    <source>
        <dbReference type="EMBL" id="RUS65889.1"/>
    </source>
</evidence>
<feature type="domain" description="Cation/H+ exchanger transmembrane" evidence="11">
    <location>
        <begin position="13"/>
        <end position="421"/>
    </location>
</feature>
<comment type="function">
    <text evidence="10">Na(+)/H(+) antiporter that extrudes sodium in exchange for external protons.</text>
</comment>
<evidence type="ECO:0000259" key="11">
    <source>
        <dbReference type="Pfam" id="PF00999"/>
    </source>
</evidence>
<protein>
    <submittedName>
        <fullName evidence="12">Sodium, potassium, lithium and rubidium/H(+) antiporter</fullName>
    </submittedName>
</protein>
<dbReference type="PRINTS" id="PR01084">
    <property type="entry name" value="NAHEXCHNGR"/>
</dbReference>
<keyword evidence="7 10" id="KW-0406">Ion transport</keyword>
<feature type="transmembrane region" description="Helical" evidence="10">
    <location>
        <begin position="359"/>
        <end position="384"/>
    </location>
</feature>
<dbReference type="Proteomes" id="UP000286947">
    <property type="component" value="Unassembled WGS sequence"/>
</dbReference>
<dbReference type="OrthoDB" id="9809206at2"/>
<gene>
    <name evidence="12" type="primary">nhaK</name>
    <name evidence="12" type="ORF">CUZ56_02489</name>
</gene>
<feature type="transmembrane region" description="Helical" evidence="10">
    <location>
        <begin position="6"/>
        <end position="25"/>
    </location>
</feature>
<keyword evidence="8 10" id="KW-0472">Membrane</keyword>
<sequence>MQTIAIILAMIAAVIISSWIVRMLPFPIPLPIVQIVLGYLIAQFLGGLSAELNPHVFMFLFLPPLLFLDGWRLPKDALKKDLGTITQLAFGLVFFTVLGIGLLIYWMIPEIPLPVAFALAAVISPTDPVAVSAIAQKVPFPSRMMHILEGESLFNDASGLVCLKFAVAATLTGAFSLTDASFEFVKMVVGGLVVGLVVALGITRLKQWISRHWGEDSGTQILISLLIPFLAYIIAEHWHFSGVLGAVAAGITMSYSELHGKVMAVTRIRRNAVWDSLQMIANGAMFVLLGEQLPKIVGKMHITVQQAGHTNITWLFLYVAIIFVALAVLRWLWVWASLKVMMIYFSMRGSSLAPVDKRLIAAMSLSGVRGSITLAGVLSLPLLMNDNFTPFPARDLAIFLASGVILISLIVASVALPRILNGLALPKALDNEENDQENRARIAAAEAAIKAIEHAQHEMSAGSSEPDLYIEAANRVMNTYRNLIDVRSHTAAADAGTSAATVRKSEEIQRQIRLAALAAERDDIYRQSQEHLIDHDLMDKLMREVDLEEARIAS</sequence>
<keyword evidence="2 10" id="KW-0813">Transport</keyword>
<keyword evidence="5 10" id="KW-1133">Transmembrane helix</keyword>
<dbReference type="PANTHER" id="PTHR10110">
    <property type="entry name" value="SODIUM/HYDROGEN EXCHANGER"/>
    <property type="match status" value="1"/>
</dbReference>
<dbReference type="PANTHER" id="PTHR10110:SF86">
    <property type="entry name" value="SODIUM_HYDROGEN EXCHANGER 7"/>
    <property type="match status" value="1"/>
</dbReference>
<evidence type="ECO:0000256" key="10">
    <source>
        <dbReference type="RuleBase" id="RU366002"/>
    </source>
</evidence>
<evidence type="ECO:0000256" key="4">
    <source>
        <dbReference type="ARBA" id="ARBA00022692"/>
    </source>
</evidence>
<keyword evidence="3" id="KW-1003">Cell membrane</keyword>
<evidence type="ECO:0000256" key="5">
    <source>
        <dbReference type="ARBA" id="ARBA00022989"/>
    </source>
</evidence>
<keyword evidence="10" id="KW-0997">Cell inner membrane</keyword>
<dbReference type="EMBL" id="PQSP01000008">
    <property type="protein sequence ID" value="RUS65889.1"/>
    <property type="molecule type" value="Genomic_DNA"/>
</dbReference>
<evidence type="ECO:0000256" key="1">
    <source>
        <dbReference type="ARBA" id="ARBA00004651"/>
    </source>
</evidence>
<dbReference type="RefSeq" id="WP_126980665.1">
    <property type="nucleotide sequence ID" value="NZ_PQSP01000008.1"/>
</dbReference>
<keyword evidence="6 10" id="KW-0915">Sodium</keyword>
<feature type="transmembrane region" description="Helical" evidence="10">
    <location>
        <begin position="396"/>
        <end position="416"/>
    </location>
</feature>
<dbReference type="InterPro" id="IPR004705">
    <property type="entry name" value="Cation/H_exchanger_CPA1_bac"/>
</dbReference>
<dbReference type="Pfam" id="PF00999">
    <property type="entry name" value="Na_H_Exchanger"/>
    <property type="match status" value="1"/>
</dbReference>
<evidence type="ECO:0000256" key="6">
    <source>
        <dbReference type="ARBA" id="ARBA00023053"/>
    </source>
</evidence>
<reference evidence="12 13" key="1">
    <citation type="submission" date="2018-01" db="EMBL/GenBank/DDBJ databases">
        <title>Saezia sanguinis gen. nov., sp. nov., in the order Burkholderiales isolated from human blood.</title>
        <authorList>
            <person name="Medina-Pascual M.J."/>
            <person name="Valdezate S."/>
            <person name="Monzon S."/>
            <person name="Cuesta I."/>
            <person name="Carrasco G."/>
            <person name="Villalon P."/>
            <person name="Saez-Nieto J.A."/>
        </authorList>
    </citation>
    <scope>NUCLEOTIDE SEQUENCE [LARGE SCALE GENOMIC DNA]</scope>
    <source>
        <strain evidence="12 13">CNM695-12</strain>
    </source>
</reference>
<name>A0A433SB19_9BURK</name>
<comment type="subcellular location">
    <subcellularLocation>
        <location evidence="10">Cell inner membrane</location>
        <topology evidence="10">Multi-pass membrane protein</topology>
    </subcellularLocation>
    <subcellularLocation>
        <location evidence="1">Cell membrane</location>
        <topology evidence="1">Multi-pass membrane protein</topology>
    </subcellularLocation>
</comment>
<feature type="transmembrane region" description="Helical" evidence="10">
    <location>
        <begin position="114"/>
        <end position="136"/>
    </location>
</feature>
<dbReference type="GO" id="GO:0005886">
    <property type="term" value="C:plasma membrane"/>
    <property type="evidence" value="ECO:0007669"/>
    <property type="project" value="UniProtKB-SubCell"/>
</dbReference>
<proteinExistence type="inferred from homology"/>
<dbReference type="AlphaFoldDB" id="A0A433SB19"/>
<keyword evidence="4 10" id="KW-0812">Transmembrane</keyword>
<feature type="transmembrane region" description="Helical" evidence="10">
    <location>
        <begin position="184"/>
        <end position="205"/>
    </location>
</feature>
<comment type="caution">
    <text evidence="10">Lacks conserved residue(s) required for the propagation of feature annotation.</text>
</comment>
<dbReference type="GO" id="GO:0015385">
    <property type="term" value="F:sodium:proton antiporter activity"/>
    <property type="evidence" value="ECO:0007669"/>
    <property type="project" value="InterPro"/>
</dbReference>
<feature type="transmembrane region" description="Helical" evidence="10">
    <location>
        <begin position="32"/>
        <end position="50"/>
    </location>
</feature>